<name>A0A1B7NLH7_9EURO</name>
<organism evidence="1 2">
    <name type="scientific">Emergomyces africanus</name>
    <dbReference type="NCBI Taxonomy" id="1955775"/>
    <lineage>
        <taxon>Eukaryota</taxon>
        <taxon>Fungi</taxon>
        <taxon>Dikarya</taxon>
        <taxon>Ascomycota</taxon>
        <taxon>Pezizomycotina</taxon>
        <taxon>Eurotiomycetes</taxon>
        <taxon>Eurotiomycetidae</taxon>
        <taxon>Onygenales</taxon>
        <taxon>Ajellomycetaceae</taxon>
        <taxon>Emergomyces</taxon>
    </lineage>
</organism>
<dbReference type="EMBL" id="LGUA01002533">
    <property type="protein sequence ID" value="OAX77440.1"/>
    <property type="molecule type" value="Genomic_DNA"/>
</dbReference>
<feature type="non-terminal residue" evidence="1">
    <location>
        <position position="67"/>
    </location>
</feature>
<sequence>MAASITSRNSNAFDALSRRSKPSVIITLKDQQTSTINSYTTLDKINGEVKITSDQDVRFEDLSIAFE</sequence>
<comment type="caution">
    <text evidence="1">The sequence shown here is derived from an EMBL/GenBank/DDBJ whole genome shotgun (WGS) entry which is preliminary data.</text>
</comment>
<evidence type="ECO:0000313" key="2">
    <source>
        <dbReference type="Proteomes" id="UP000091918"/>
    </source>
</evidence>
<dbReference type="AlphaFoldDB" id="A0A1B7NLH7"/>
<evidence type="ECO:0000313" key="1">
    <source>
        <dbReference type="EMBL" id="OAX77440.1"/>
    </source>
</evidence>
<accession>A0A1B7NLH7</accession>
<proteinExistence type="predicted"/>
<dbReference type="Proteomes" id="UP000091918">
    <property type="component" value="Unassembled WGS sequence"/>
</dbReference>
<reference evidence="1 2" key="1">
    <citation type="submission" date="2015-07" db="EMBL/GenBank/DDBJ databases">
        <title>Emmonsia species relationships and genome sequence.</title>
        <authorList>
            <person name="Cuomo C.A."/>
            <person name="Schwartz I.S."/>
            <person name="Kenyon C."/>
            <person name="de Hoog G.S."/>
            <person name="Govender N.P."/>
            <person name="Botha A."/>
            <person name="Moreno L."/>
            <person name="de Vries M."/>
            <person name="Munoz J.F."/>
            <person name="Stielow J.B."/>
        </authorList>
    </citation>
    <scope>NUCLEOTIDE SEQUENCE [LARGE SCALE GENOMIC DNA]</scope>
    <source>
        <strain evidence="1 2">CBS 136260</strain>
    </source>
</reference>
<keyword evidence="2" id="KW-1185">Reference proteome</keyword>
<gene>
    <name evidence="1" type="ORF">ACJ72_08261</name>
</gene>
<protein>
    <submittedName>
        <fullName evidence="1">Uncharacterized protein</fullName>
    </submittedName>
</protein>